<feature type="region of interest" description="Disordered" evidence="1">
    <location>
        <begin position="1"/>
        <end position="21"/>
    </location>
</feature>
<organism evidence="2 3">
    <name type="scientific">Batillaria attramentaria</name>
    <dbReference type="NCBI Taxonomy" id="370345"/>
    <lineage>
        <taxon>Eukaryota</taxon>
        <taxon>Metazoa</taxon>
        <taxon>Spiralia</taxon>
        <taxon>Lophotrochozoa</taxon>
        <taxon>Mollusca</taxon>
        <taxon>Gastropoda</taxon>
        <taxon>Caenogastropoda</taxon>
        <taxon>Sorbeoconcha</taxon>
        <taxon>Cerithioidea</taxon>
        <taxon>Batillariidae</taxon>
        <taxon>Batillaria</taxon>
    </lineage>
</organism>
<evidence type="ECO:0000313" key="3">
    <source>
        <dbReference type="Proteomes" id="UP001519460"/>
    </source>
</evidence>
<evidence type="ECO:0000313" key="2">
    <source>
        <dbReference type="EMBL" id="KAK7488645.1"/>
    </source>
</evidence>
<protein>
    <submittedName>
        <fullName evidence="2">Uncharacterized protein</fullName>
    </submittedName>
</protein>
<dbReference type="AlphaFoldDB" id="A0ABD0KNN5"/>
<dbReference type="Proteomes" id="UP001519460">
    <property type="component" value="Unassembled WGS sequence"/>
</dbReference>
<accession>A0ABD0KNN5</accession>
<keyword evidence="3" id="KW-1185">Reference proteome</keyword>
<gene>
    <name evidence="2" type="ORF">BaRGS_00020098</name>
</gene>
<sequence length="73" mass="8591">MKVKVNDKKKQKKRKTGDFRTREMSWATAGRDVLEYQEKMLRAGALTQDKWLDGRENTLMLFYTRDTGFGDVT</sequence>
<name>A0ABD0KNN5_9CAEN</name>
<evidence type="ECO:0000256" key="1">
    <source>
        <dbReference type="SAM" id="MobiDB-lite"/>
    </source>
</evidence>
<comment type="caution">
    <text evidence="2">The sequence shown here is derived from an EMBL/GenBank/DDBJ whole genome shotgun (WGS) entry which is preliminary data.</text>
</comment>
<reference evidence="2 3" key="1">
    <citation type="journal article" date="2023" name="Sci. Data">
        <title>Genome assembly of the Korean intertidal mud-creeper Batillaria attramentaria.</title>
        <authorList>
            <person name="Patra A.K."/>
            <person name="Ho P.T."/>
            <person name="Jun S."/>
            <person name="Lee S.J."/>
            <person name="Kim Y."/>
            <person name="Won Y.J."/>
        </authorList>
    </citation>
    <scope>NUCLEOTIDE SEQUENCE [LARGE SCALE GENOMIC DNA]</scope>
    <source>
        <strain evidence="2">Wonlab-2016</strain>
    </source>
</reference>
<proteinExistence type="predicted"/>
<dbReference type="EMBL" id="JACVVK020000148">
    <property type="protein sequence ID" value="KAK7488645.1"/>
    <property type="molecule type" value="Genomic_DNA"/>
</dbReference>